<protein>
    <submittedName>
        <fullName evidence="2">Exopolyphosphatase/guanosine-5'-triphosphate, 3'-diphosphate pyrophosphatase</fullName>
    </submittedName>
</protein>
<comment type="caution">
    <text evidence="2">The sequence shown here is derived from an EMBL/GenBank/DDBJ whole genome shotgun (WGS) entry which is preliminary data.</text>
</comment>
<evidence type="ECO:0000259" key="1">
    <source>
        <dbReference type="Pfam" id="PF02541"/>
    </source>
</evidence>
<feature type="domain" description="Ppx/GppA phosphatase N-terminal" evidence="1">
    <location>
        <begin position="16"/>
        <end position="305"/>
    </location>
</feature>
<dbReference type="Proteomes" id="UP000238375">
    <property type="component" value="Unassembled WGS sequence"/>
</dbReference>
<dbReference type="InterPro" id="IPR043129">
    <property type="entry name" value="ATPase_NBD"/>
</dbReference>
<dbReference type="PANTHER" id="PTHR30005:SF0">
    <property type="entry name" value="RETROGRADE REGULATION PROTEIN 2"/>
    <property type="match status" value="1"/>
</dbReference>
<dbReference type="CDD" id="cd24055">
    <property type="entry name" value="ASKHA_NBD_ChPPX-like"/>
    <property type="match status" value="1"/>
</dbReference>
<sequence length="307" mass="34568">MKQAIIDLGTNTFHLLIADRQNSHPKTLFRESRPARIGQAGINQGIITEEGIGRALDVLTYFRQKLDEFGVSDEQVLATGTSAIRVARNQAEFIERVRQQTRIPIRVLSGDQEADYIYQGVRAAGALSDQTALIIDIGGGSVEFILGNQSRIFWKQSFEIGGQRLRERFMTSDPISAGSIRRLTDYFQEQLLPLANAVHQYQPTVLVGSSGSFDTLVDLYYMHEKGRLPNPEQTSFMLPVAEFYRAYSLLTTRNHDERMQLPGMIELRVDMIVVAVCLIDFVLKQYAISQIRTSTYSLKEGILSSLD</sequence>
<dbReference type="RefSeq" id="WP_106140988.1">
    <property type="nucleotide sequence ID" value="NZ_PVTE01000050.1"/>
</dbReference>
<dbReference type="EMBL" id="PVTE01000050">
    <property type="protein sequence ID" value="PRY21565.1"/>
    <property type="molecule type" value="Genomic_DNA"/>
</dbReference>
<dbReference type="InterPro" id="IPR050273">
    <property type="entry name" value="GppA/Ppx_hydrolase"/>
</dbReference>
<dbReference type="OrthoDB" id="9814545at2"/>
<dbReference type="SUPFAM" id="SSF53067">
    <property type="entry name" value="Actin-like ATPase domain"/>
    <property type="match status" value="2"/>
</dbReference>
<gene>
    <name evidence="2" type="ORF">CLV58_1503</name>
</gene>
<evidence type="ECO:0000313" key="3">
    <source>
        <dbReference type="Proteomes" id="UP000238375"/>
    </source>
</evidence>
<dbReference type="PANTHER" id="PTHR30005">
    <property type="entry name" value="EXOPOLYPHOSPHATASE"/>
    <property type="match status" value="1"/>
</dbReference>
<evidence type="ECO:0000313" key="2">
    <source>
        <dbReference type="EMBL" id="PRY21565.1"/>
    </source>
</evidence>
<dbReference type="InterPro" id="IPR003695">
    <property type="entry name" value="Ppx_GppA_N"/>
</dbReference>
<keyword evidence="3" id="KW-1185">Reference proteome</keyword>
<reference evidence="2 3" key="1">
    <citation type="submission" date="2018-03" db="EMBL/GenBank/DDBJ databases">
        <title>Genomic Encyclopedia of Archaeal and Bacterial Type Strains, Phase II (KMG-II): from individual species to whole genera.</title>
        <authorList>
            <person name="Goeker M."/>
        </authorList>
    </citation>
    <scope>NUCLEOTIDE SEQUENCE [LARGE SCALE GENOMIC DNA]</scope>
    <source>
        <strain evidence="2 3">DSM 28354</strain>
    </source>
</reference>
<organism evidence="2 3">
    <name type="scientific">Spirosoma oryzae</name>
    <dbReference type="NCBI Taxonomy" id="1469603"/>
    <lineage>
        <taxon>Bacteria</taxon>
        <taxon>Pseudomonadati</taxon>
        <taxon>Bacteroidota</taxon>
        <taxon>Cytophagia</taxon>
        <taxon>Cytophagales</taxon>
        <taxon>Cytophagaceae</taxon>
        <taxon>Spirosoma</taxon>
    </lineage>
</organism>
<dbReference type="AlphaFoldDB" id="A0A2T0RK51"/>
<dbReference type="Gene3D" id="3.30.420.150">
    <property type="entry name" value="Exopolyphosphatase. Domain 2"/>
    <property type="match status" value="1"/>
</dbReference>
<name>A0A2T0RK51_9BACT</name>
<proteinExistence type="predicted"/>
<accession>A0A2T0RK51</accession>
<dbReference type="GO" id="GO:0016462">
    <property type="term" value="F:pyrophosphatase activity"/>
    <property type="evidence" value="ECO:0007669"/>
    <property type="project" value="TreeGrafter"/>
</dbReference>
<dbReference type="Pfam" id="PF02541">
    <property type="entry name" value="Ppx-GppA"/>
    <property type="match status" value="1"/>
</dbReference>
<dbReference type="Gene3D" id="3.30.420.40">
    <property type="match status" value="1"/>
</dbReference>